<sequence length="118" mass="13638">MENPFEIIARRLSNIEDLLLDIKHRPSPGPTSQSLSRSKKIDFQAARDEYYPNIPESTVRQLTAHLSRTKVGKRILLDRDEIEQDQIEKRRKSSKTLAQEIDVQFASQHQRKGGQKSV</sequence>
<keyword evidence="2" id="KW-1185">Reference proteome</keyword>
<gene>
    <name evidence="1" type="ORF">GO755_38025</name>
</gene>
<organism evidence="1 2">
    <name type="scientific">Spirosoma arboris</name>
    <dbReference type="NCBI Taxonomy" id="2682092"/>
    <lineage>
        <taxon>Bacteria</taxon>
        <taxon>Pseudomonadati</taxon>
        <taxon>Bacteroidota</taxon>
        <taxon>Cytophagia</taxon>
        <taxon>Cytophagales</taxon>
        <taxon>Cytophagaceae</taxon>
        <taxon>Spirosoma</taxon>
    </lineage>
</organism>
<dbReference type="EMBL" id="WPIN01000028">
    <property type="protein sequence ID" value="MVM35875.1"/>
    <property type="molecule type" value="Genomic_DNA"/>
</dbReference>
<comment type="caution">
    <text evidence="1">The sequence shown here is derived from an EMBL/GenBank/DDBJ whole genome shotgun (WGS) entry which is preliminary data.</text>
</comment>
<reference evidence="1 2" key="1">
    <citation type="submission" date="2019-12" db="EMBL/GenBank/DDBJ databases">
        <title>Spirosoma sp. HMF4905 genome sequencing and assembly.</title>
        <authorList>
            <person name="Kang H."/>
            <person name="Cha I."/>
            <person name="Kim H."/>
            <person name="Joh K."/>
        </authorList>
    </citation>
    <scope>NUCLEOTIDE SEQUENCE [LARGE SCALE GENOMIC DNA]</scope>
    <source>
        <strain evidence="1 2">HMF4905</strain>
    </source>
</reference>
<accession>A0A7K1SPY7</accession>
<dbReference type="RefSeq" id="WP_157590677.1">
    <property type="nucleotide sequence ID" value="NZ_WPIN01000028.1"/>
</dbReference>
<name>A0A7K1SPY7_9BACT</name>
<evidence type="ECO:0000313" key="2">
    <source>
        <dbReference type="Proteomes" id="UP000436006"/>
    </source>
</evidence>
<proteinExistence type="predicted"/>
<evidence type="ECO:0000313" key="1">
    <source>
        <dbReference type="EMBL" id="MVM35875.1"/>
    </source>
</evidence>
<dbReference type="AlphaFoldDB" id="A0A7K1SPY7"/>
<protein>
    <submittedName>
        <fullName evidence="1">Uncharacterized protein</fullName>
    </submittedName>
</protein>
<dbReference type="Proteomes" id="UP000436006">
    <property type="component" value="Unassembled WGS sequence"/>
</dbReference>